<feature type="site" description="Raises pKa of active site His" evidence="4">
    <location>
        <position position="181"/>
    </location>
</feature>
<dbReference type="NCBIfam" id="TIGR00639">
    <property type="entry name" value="PurN"/>
    <property type="match status" value="1"/>
</dbReference>
<dbReference type="SUPFAM" id="SSF53328">
    <property type="entry name" value="Formyltransferase"/>
    <property type="match status" value="1"/>
</dbReference>
<feature type="binding site" evidence="4">
    <location>
        <position position="143"/>
    </location>
    <ligand>
        <name>(6R)-10-formyltetrahydrofolate</name>
        <dbReference type="ChEBI" id="CHEBI:195366"/>
    </ligand>
</feature>
<dbReference type="GO" id="GO:0004644">
    <property type="term" value="F:phosphoribosylglycinamide formyltransferase activity"/>
    <property type="evidence" value="ECO:0007669"/>
    <property type="project" value="UniProtKB-UniRule"/>
</dbReference>
<comment type="similarity">
    <text evidence="4">Belongs to the GART family.</text>
</comment>
<dbReference type="Gene3D" id="3.40.50.170">
    <property type="entry name" value="Formyl transferase, N-terminal domain"/>
    <property type="match status" value="1"/>
</dbReference>
<gene>
    <name evidence="4" type="primary">purN</name>
    <name evidence="6" type="ORF">BSIN_1424</name>
</gene>
<evidence type="ECO:0000313" key="7">
    <source>
        <dbReference type="Proteomes" id="UP000198460"/>
    </source>
</evidence>
<dbReference type="EMBL" id="FXAN01000013">
    <property type="protein sequence ID" value="SMF98134.1"/>
    <property type="molecule type" value="Genomic_DNA"/>
</dbReference>
<evidence type="ECO:0000256" key="4">
    <source>
        <dbReference type="HAMAP-Rule" id="MF_01930"/>
    </source>
</evidence>
<evidence type="ECO:0000256" key="1">
    <source>
        <dbReference type="ARBA" id="ARBA00005054"/>
    </source>
</evidence>
<feature type="domain" description="Formyl transferase N-terminal" evidence="5">
    <location>
        <begin position="38"/>
        <end position="218"/>
    </location>
</feature>
<dbReference type="EC" id="2.1.2.2" evidence="4"/>
<dbReference type="Proteomes" id="UP000198460">
    <property type="component" value="Unassembled WGS sequence"/>
</dbReference>
<feature type="binding site" evidence="4">
    <location>
        <begin position="126"/>
        <end position="129"/>
    </location>
    <ligand>
        <name>(6R)-10-formyltetrahydrofolate</name>
        <dbReference type="ChEBI" id="CHEBI:195366"/>
    </ligand>
</feature>
<dbReference type="InterPro" id="IPR002376">
    <property type="entry name" value="Formyl_transf_N"/>
</dbReference>
<proteinExistence type="inferred from homology"/>
<evidence type="ECO:0000259" key="5">
    <source>
        <dbReference type="Pfam" id="PF00551"/>
    </source>
</evidence>
<feature type="binding site" evidence="4">
    <location>
        <begin position="48"/>
        <end position="50"/>
    </location>
    <ligand>
        <name>N(1)-(5-phospho-beta-D-ribosyl)glycinamide</name>
        <dbReference type="ChEBI" id="CHEBI:143788"/>
    </ligand>
</feature>
<feature type="active site" description="Proton donor" evidence="4">
    <location>
        <position position="145"/>
    </location>
</feature>
<dbReference type="InterPro" id="IPR004607">
    <property type="entry name" value="GART"/>
</dbReference>
<dbReference type="UniPathway" id="UPA00074">
    <property type="reaction ID" value="UER00126"/>
</dbReference>
<comment type="pathway">
    <text evidence="1 4">Purine metabolism; IMP biosynthesis via de novo pathway; N(2)-formyl-N(1)-(5-phospho-D-ribosyl)glycinamide from N(1)-(5-phospho-D-ribosyl)glycinamide (10-formyl THF route): step 1/1.</text>
</comment>
<evidence type="ECO:0000256" key="3">
    <source>
        <dbReference type="ARBA" id="ARBA00022755"/>
    </source>
</evidence>
<comment type="function">
    <text evidence="4">Catalyzes the transfer of a formyl group from 10-formyltetrahydrofolate to 5-phospho-ribosyl-glycinamide (GAR), producing 5-phospho-ribosyl-N-formylglycinamide (FGAR) and tetrahydrofolate.</text>
</comment>
<dbReference type="CDD" id="cd08645">
    <property type="entry name" value="FMT_core_GART"/>
    <property type="match status" value="1"/>
</dbReference>
<accession>A0A238GYT5</accession>
<keyword evidence="2 4" id="KW-0808">Transferase</keyword>
<evidence type="ECO:0000313" key="6">
    <source>
        <dbReference type="EMBL" id="SMF98134.1"/>
    </source>
</evidence>
<reference evidence="6 7" key="1">
    <citation type="submission" date="2017-04" db="EMBL/GenBank/DDBJ databases">
        <authorList>
            <person name="Afonso C.L."/>
            <person name="Miller P.J."/>
            <person name="Scott M.A."/>
            <person name="Spackman E."/>
            <person name="Goraichik I."/>
            <person name="Dimitrov K.M."/>
            <person name="Suarez D.L."/>
            <person name="Swayne D.E."/>
        </authorList>
    </citation>
    <scope>NUCLEOTIDE SEQUENCE [LARGE SCALE GENOMIC DNA]</scope>
    <source>
        <strain evidence="6">LMG 28154</strain>
    </source>
</reference>
<name>A0A238GYT5_9BURK</name>
<dbReference type="Pfam" id="PF00551">
    <property type="entry name" value="Formyl_trans_N"/>
    <property type="match status" value="1"/>
</dbReference>
<protein>
    <recommendedName>
        <fullName evidence="4">Phosphoribosylglycinamide formyltransferase</fullName>
        <ecNumber evidence="4">2.1.2.2</ecNumber>
    </recommendedName>
    <alternativeName>
        <fullName evidence="4">5'-phosphoribosylglycinamide transformylase</fullName>
    </alternativeName>
    <alternativeName>
        <fullName evidence="4">GAR transformylase</fullName>
        <shortName evidence="4">GART</shortName>
    </alternativeName>
</protein>
<dbReference type="HAMAP" id="MF_01930">
    <property type="entry name" value="PurN"/>
    <property type="match status" value="1"/>
</dbReference>
<dbReference type="InterPro" id="IPR036477">
    <property type="entry name" value="Formyl_transf_N_sf"/>
</dbReference>
<comment type="catalytic activity">
    <reaction evidence="4">
        <text>N(1)-(5-phospho-beta-D-ribosyl)glycinamide + (6R)-10-formyltetrahydrofolate = N(2)-formyl-N(1)-(5-phospho-beta-D-ribosyl)glycinamide + (6S)-5,6,7,8-tetrahydrofolate + H(+)</text>
        <dbReference type="Rhea" id="RHEA:15053"/>
        <dbReference type="ChEBI" id="CHEBI:15378"/>
        <dbReference type="ChEBI" id="CHEBI:57453"/>
        <dbReference type="ChEBI" id="CHEBI:143788"/>
        <dbReference type="ChEBI" id="CHEBI:147286"/>
        <dbReference type="ChEBI" id="CHEBI:195366"/>
        <dbReference type="EC" id="2.1.2.2"/>
    </reaction>
</comment>
<feature type="binding site" evidence="4">
    <location>
        <position position="101"/>
    </location>
    <ligand>
        <name>(6R)-10-formyltetrahydrofolate</name>
        <dbReference type="ChEBI" id="CHEBI:195366"/>
    </ligand>
</feature>
<keyword evidence="3 4" id="KW-0658">Purine biosynthesis</keyword>
<dbReference type="GO" id="GO:0005829">
    <property type="term" value="C:cytosol"/>
    <property type="evidence" value="ECO:0007669"/>
    <property type="project" value="TreeGrafter"/>
</dbReference>
<evidence type="ECO:0000256" key="2">
    <source>
        <dbReference type="ARBA" id="ARBA00022679"/>
    </source>
</evidence>
<organism evidence="6 7">
    <name type="scientific">Burkholderia singularis</name>
    <dbReference type="NCBI Taxonomy" id="1503053"/>
    <lineage>
        <taxon>Bacteria</taxon>
        <taxon>Pseudomonadati</taxon>
        <taxon>Pseudomonadota</taxon>
        <taxon>Betaproteobacteria</taxon>
        <taxon>Burkholderiales</taxon>
        <taxon>Burkholderiaceae</taxon>
        <taxon>Burkholderia</taxon>
        <taxon>pseudomallei group</taxon>
    </lineage>
</organism>
<dbReference type="AlphaFoldDB" id="A0A238GYT5"/>
<dbReference type="GO" id="GO:0006189">
    <property type="term" value="P:'de novo' IMP biosynthetic process"/>
    <property type="evidence" value="ECO:0007669"/>
    <property type="project" value="UniProtKB-UniRule"/>
</dbReference>
<sequence length="256" mass="27136">MGSERPDAAKQIIINVRARGRLVMPETAGPNGKIPRMKKLVILISGRGSNMEAVVRACARDGWPAEVAAVISNRPGAAGLAFAASHGIATALVDHRGFDSRDSFDAALAAEIDRFEPDLVVLAGFMRILTQAFVARYEGRMLNIHPSLLPSFKGVHTHQQALDAGVAVHGATVHFVTPELDSGAIVAQAAVPVVAGDDADALAARVLAAEHVLYPRVVRWFVQEQVRLVDGRAVLAPGCARWLFADATDISTGEGV</sequence>
<dbReference type="PANTHER" id="PTHR43369:SF2">
    <property type="entry name" value="PHOSPHORIBOSYLGLYCINAMIDE FORMYLTRANSFERASE"/>
    <property type="match status" value="1"/>
</dbReference>
<dbReference type="PANTHER" id="PTHR43369">
    <property type="entry name" value="PHOSPHORIBOSYLGLYCINAMIDE FORMYLTRANSFERASE"/>
    <property type="match status" value="1"/>
</dbReference>